<evidence type="ECO:0000256" key="2">
    <source>
        <dbReference type="ARBA" id="ARBA00022692"/>
    </source>
</evidence>
<dbReference type="PANTHER" id="PTHR14969:SF28">
    <property type="entry name" value="DIHYDROSPHINGOSINE 1-PHOSPHATE PHOSPHATASE LCB3-RELATED"/>
    <property type="match status" value="1"/>
</dbReference>
<keyword evidence="11" id="KW-1185">Reference proteome</keyword>
<dbReference type="PANTHER" id="PTHR14969">
    <property type="entry name" value="SPHINGOSINE-1-PHOSPHATE PHOSPHOHYDROLASE"/>
    <property type="match status" value="1"/>
</dbReference>
<dbReference type="OrthoDB" id="301434at2759"/>
<dbReference type="GO" id="GO:0005789">
    <property type="term" value="C:endoplasmic reticulum membrane"/>
    <property type="evidence" value="ECO:0007669"/>
    <property type="project" value="UniProtKB-SubCell"/>
</dbReference>
<evidence type="ECO:0000256" key="5">
    <source>
        <dbReference type="ARBA" id="ARBA00022989"/>
    </source>
</evidence>
<dbReference type="SMART" id="SM00014">
    <property type="entry name" value="acidPPc"/>
    <property type="match status" value="1"/>
</dbReference>
<dbReference type="KEGG" id="aplc:110982172"/>
<feature type="transmembrane region" description="Helical" evidence="9">
    <location>
        <begin position="365"/>
        <end position="386"/>
    </location>
</feature>
<feature type="transmembrane region" description="Helical" evidence="9">
    <location>
        <begin position="230"/>
        <end position="251"/>
    </location>
</feature>
<proteinExistence type="inferred from homology"/>
<feature type="transmembrane region" description="Helical" evidence="9">
    <location>
        <begin position="258"/>
        <end position="278"/>
    </location>
</feature>
<dbReference type="OMA" id="MALIWPW"/>
<evidence type="ECO:0000256" key="3">
    <source>
        <dbReference type="ARBA" id="ARBA00022801"/>
    </source>
</evidence>
<dbReference type="GeneID" id="110982172"/>
<feature type="region of interest" description="Disordered" evidence="8">
    <location>
        <begin position="94"/>
        <end position="116"/>
    </location>
</feature>
<dbReference type="InterPro" id="IPR036938">
    <property type="entry name" value="PAP2/HPO_sf"/>
</dbReference>
<keyword evidence="5 9" id="KW-1133">Transmembrane helix</keyword>
<dbReference type="Gene3D" id="1.20.144.10">
    <property type="entry name" value="Phosphatidic acid phosphatase type 2/haloperoxidase"/>
    <property type="match status" value="1"/>
</dbReference>
<feature type="transmembrane region" description="Helical" evidence="9">
    <location>
        <begin position="202"/>
        <end position="224"/>
    </location>
</feature>
<reference evidence="12" key="1">
    <citation type="submission" date="2025-08" db="UniProtKB">
        <authorList>
            <consortium name="RefSeq"/>
        </authorList>
    </citation>
    <scope>IDENTIFICATION</scope>
</reference>
<feature type="transmembrane region" description="Helical" evidence="9">
    <location>
        <begin position="406"/>
        <end position="427"/>
    </location>
</feature>
<feature type="transmembrane region" description="Helical" evidence="9">
    <location>
        <begin position="163"/>
        <end position="181"/>
    </location>
</feature>
<evidence type="ECO:0000256" key="7">
    <source>
        <dbReference type="ARBA" id="ARBA00038324"/>
    </source>
</evidence>
<evidence type="ECO:0000259" key="10">
    <source>
        <dbReference type="SMART" id="SM00014"/>
    </source>
</evidence>
<evidence type="ECO:0000256" key="9">
    <source>
        <dbReference type="SAM" id="Phobius"/>
    </source>
</evidence>
<dbReference type="SUPFAM" id="SSF48317">
    <property type="entry name" value="Acid phosphatase/Vanadium-dependent haloperoxidase"/>
    <property type="match status" value="1"/>
</dbReference>
<keyword evidence="6 9" id="KW-0472">Membrane</keyword>
<feature type="transmembrane region" description="Helical" evidence="9">
    <location>
        <begin position="290"/>
        <end position="308"/>
    </location>
</feature>
<dbReference type="GO" id="GO:0006670">
    <property type="term" value="P:sphingosine metabolic process"/>
    <property type="evidence" value="ECO:0007669"/>
    <property type="project" value="TreeGrafter"/>
</dbReference>
<evidence type="ECO:0000256" key="1">
    <source>
        <dbReference type="ARBA" id="ARBA00004477"/>
    </source>
</evidence>
<dbReference type="Proteomes" id="UP000694845">
    <property type="component" value="Unplaced"/>
</dbReference>
<keyword evidence="3" id="KW-0378">Hydrolase</keyword>
<protein>
    <submittedName>
        <fullName evidence="12">Sphingosine-1-phosphate phosphatase 2-like</fullName>
    </submittedName>
</protein>
<dbReference type="AlphaFoldDB" id="A0A8B7YUF7"/>
<dbReference type="CDD" id="cd03388">
    <property type="entry name" value="PAP2_SPPase1"/>
    <property type="match status" value="1"/>
</dbReference>
<dbReference type="InterPro" id="IPR000326">
    <property type="entry name" value="PAP2/HPO"/>
</dbReference>
<feature type="transmembrane region" description="Helical" evidence="9">
    <location>
        <begin position="320"/>
        <end position="339"/>
    </location>
</feature>
<feature type="compositionally biased region" description="Basic and acidic residues" evidence="8">
    <location>
        <begin position="94"/>
        <end position="108"/>
    </location>
</feature>
<evidence type="ECO:0000313" key="11">
    <source>
        <dbReference type="Proteomes" id="UP000694845"/>
    </source>
</evidence>
<keyword evidence="2 9" id="KW-0812">Transmembrane</keyword>
<keyword evidence="4" id="KW-0256">Endoplasmic reticulum</keyword>
<evidence type="ECO:0000256" key="6">
    <source>
        <dbReference type="ARBA" id="ARBA00023136"/>
    </source>
</evidence>
<gene>
    <name evidence="12" type="primary">LOC110982172</name>
</gene>
<evidence type="ECO:0000256" key="8">
    <source>
        <dbReference type="SAM" id="MobiDB-lite"/>
    </source>
</evidence>
<dbReference type="Pfam" id="PF01569">
    <property type="entry name" value="PAP2"/>
    <property type="match status" value="1"/>
</dbReference>
<organism evidence="11 12">
    <name type="scientific">Acanthaster planci</name>
    <name type="common">Crown-of-thorns starfish</name>
    <dbReference type="NCBI Taxonomy" id="133434"/>
    <lineage>
        <taxon>Eukaryota</taxon>
        <taxon>Metazoa</taxon>
        <taxon>Echinodermata</taxon>
        <taxon>Eleutherozoa</taxon>
        <taxon>Asterozoa</taxon>
        <taxon>Asteroidea</taxon>
        <taxon>Valvatacea</taxon>
        <taxon>Valvatida</taxon>
        <taxon>Acanthasteridae</taxon>
        <taxon>Acanthaster</taxon>
    </lineage>
</organism>
<name>A0A8B7YUF7_ACAPL</name>
<evidence type="ECO:0000313" key="12">
    <source>
        <dbReference type="RefSeq" id="XP_022096115.1"/>
    </source>
</evidence>
<evidence type="ECO:0000256" key="4">
    <source>
        <dbReference type="ARBA" id="ARBA00022824"/>
    </source>
</evidence>
<feature type="region of interest" description="Disordered" evidence="8">
    <location>
        <begin position="39"/>
        <end position="58"/>
    </location>
</feature>
<sequence>MKSKTLPKMKAIPEASLPLYNEEYVAQLQRFFGLELASKTADNGSLPTENREERDSSAAAAIADDLTSNSNQACRVHDKDRETTYFSLKQRKAPEVEKCDGERDREEGPTDGVGPDPPDRYRVHSRFWYAIFSFGALLGDDTFYYFIFCFSVANLSWWVTRRLLMVWGFCMFIGQACKEILRWPRPREPPVVQLESRYNKEYGMPSTHAVVGTLMPFTLLISTWNHYEYPHLLGFVLACNWTLLVCCSRLYRGMHFILDLIAGVTLTALLMALIWPWLDSLDHFLLTHPYAPVIIVVVTILLIVFYPALDGVGASRNDTVSILATMGGGLCAFWCNHRSGLVPDAHAPLGGTIDWPDLPTAGIMLVRYAIYTVIASIIFFGLKFLIKRMMQVFFGIQVNRETKRWLRVQLSYGYVPHGFTMLVMYSMGPRLCTWLGLDLN</sequence>
<feature type="domain" description="Phosphatidic acid phosphatase type 2/haloperoxidase" evidence="10">
    <location>
        <begin position="160"/>
        <end position="275"/>
    </location>
</feature>
<dbReference type="RefSeq" id="XP_022096115.1">
    <property type="nucleotide sequence ID" value="XM_022240423.1"/>
</dbReference>
<accession>A0A8B7YUF7</accession>
<dbReference type="GO" id="GO:0042392">
    <property type="term" value="F:sphingosine-1-phosphate phosphatase activity"/>
    <property type="evidence" value="ECO:0007669"/>
    <property type="project" value="TreeGrafter"/>
</dbReference>
<feature type="transmembrane region" description="Helical" evidence="9">
    <location>
        <begin position="127"/>
        <end position="157"/>
    </location>
</feature>
<comment type="similarity">
    <text evidence="7">Belongs to the type 2 lipid phosphate phosphatase family.</text>
</comment>
<comment type="subcellular location">
    <subcellularLocation>
        <location evidence="1">Endoplasmic reticulum membrane</location>
        <topology evidence="1">Multi-pass membrane protein</topology>
    </subcellularLocation>
</comment>